<evidence type="ECO:0000313" key="6">
    <source>
        <dbReference type="Proteomes" id="UP001238496"/>
    </source>
</evidence>
<evidence type="ECO:0000256" key="1">
    <source>
        <dbReference type="ARBA" id="ARBA00004418"/>
    </source>
</evidence>
<name>A0ABU0GCD8_9HYPH</name>
<dbReference type="Pfam" id="PF01547">
    <property type="entry name" value="SBP_bac_1"/>
    <property type="match status" value="1"/>
</dbReference>
<comment type="similarity">
    <text evidence="2">Belongs to the bacterial solute-binding protein 1 family.</text>
</comment>
<dbReference type="InterPro" id="IPR006059">
    <property type="entry name" value="SBP"/>
</dbReference>
<reference evidence="5 6" key="1">
    <citation type="submission" date="2023-07" db="EMBL/GenBank/DDBJ databases">
        <title>Genomic Encyclopedia of Type Strains, Phase IV (KMG-IV): sequencing the most valuable type-strain genomes for metagenomic binning, comparative biology and taxonomic classification.</title>
        <authorList>
            <person name="Goeker M."/>
        </authorList>
    </citation>
    <scope>NUCLEOTIDE SEQUENCE [LARGE SCALE GENOMIC DNA]</scope>
    <source>
        <strain evidence="5 6">DSM 1111</strain>
    </source>
</reference>
<dbReference type="PANTHER" id="PTHR43649:SF12">
    <property type="entry name" value="DIACETYLCHITOBIOSE BINDING PROTEIN DASA"/>
    <property type="match status" value="1"/>
</dbReference>
<keyword evidence="6" id="KW-1185">Reference proteome</keyword>
<organism evidence="5 6">
    <name type="scientific">Peteryoungia aggregata LMG 23059</name>
    <dbReference type="NCBI Taxonomy" id="1368425"/>
    <lineage>
        <taxon>Bacteria</taxon>
        <taxon>Pseudomonadati</taxon>
        <taxon>Pseudomonadota</taxon>
        <taxon>Alphaproteobacteria</taxon>
        <taxon>Hyphomicrobiales</taxon>
        <taxon>Rhizobiaceae</taxon>
        <taxon>Peteryoungia</taxon>
    </lineage>
</organism>
<evidence type="ECO:0000256" key="3">
    <source>
        <dbReference type="ARBA" id="ARBA00022764"/>
    </source>
</evidence>
<dbReference type="EMBL" id="JAUSUW010000010">
    <property type="protein sequence ID" value="MDQ0422406.1"/>
    <property type="molecule type" value="Genomic_DNA"/>
</dbReference>
<proteinExistence type="inferred from homology"/>
<keyword evidence="3" id="KW-0574">Periplasm</keyword>
<dbReference type="Gene3D" id="3.40.190.10">
    <property type="entry name" value="Periplasmic binding protein-like II"/>
    <property type="match status" value="2"/>
</dbReference>
<evidence type="ECO:0000256" key="2">
    <source>
        <dbReference type="ARBA" id="ARBA00008520"/>
    </source>
</evidence>
<accession>A0ABU0GCD8</accession>
<comment type="caution">
    <text evidence="5">The sequence shown here is derived from an EMBL/GenBank/DDBJ whole genome shotgun (WGS) entry which is preliminary data.</text>
</comment>
<dbReference type="SUPFAM" id="SSF53850">
    <property type="entry name" value="Periplasmic binding protein-like II"/>
    <property type="match status" value="1"/>
</dbReference>
<dbReference type="InterPro" id="IPR050490">
    <property type="entry name" value="Bact_solute-bd_prot1"/>
</dbReference>
<comment type="subcellular location">
    <subcellularLocation>
        <location evidence="1">Periplasm</location>
    </subcellularLocation>
</comment>
<evidence type="ECO:0000313" key="5">
    <source>
        <dbReference type="EMBL" id="MDQ0422406.1"/>
    </source>
</evidence>
<gene>
    <name evidence="5" type="ORF">J2045_003454</name>
</gene>
<protein>
    <submittedName>
        <fullName evidence="5">Raffinose/stachyose/melibiose transport system substrate-binding protein</fullName>
    </submittedName>
</protein>
<sequence>MRMIAAKILTASIASLLAGAAHADVTLTILADTNPESVAFFDALTKAYAEKRPDITFDIESRPGGSEGDNMVKTRLATGEMADIFQYNSGSLFQALKPQQTLADLSGLSNAGHIQESFKAVVTAPDGSLRGAPFGPAMGGGIFYNRKIYADLGLEVPKTWSEFIANSEKIKAAGKVAIAQTYGDTWTSQLFVLADFYNVNAVVPNFAKDYTENRAKYATTPAAAKGFEHLEQTGKAGFFNADFGAAKFDDGMRMVATGEAAHYPMLTFGIGNVAQNFAANLPDLGFFAQPGDDAAKNGLTIWMPSALYVPADAENLEEAKTFLDWMISKEACELMAKTVPSGPYLIKDCQLPANIPQAVSDMLPYFETDGRTAPALEFLSPVKGPALEQITVEVGTGIRSAADAAALYDQDVEKQAKQLGLPNW</sequence>
<evidence type="ECO:0000256" key="4">
    <source>
        <dbReference type="SAM" id="SignalP"/>
    </source>
</evidence>
<keyword evidence="4" id="KW-0732">Signal</keyword>
<feature type="signal peptide" evidence="4">
    <location>
        <begin position="1"/>
        <end position="23"/>
    </location>
</feature>
<dbReference type="PANTHER" id="PTHR43649">
    <property type="entry name" value="ARABINOSE-BINDING PROTEIN-RELATED"/>
    <property type="match status" value="1"/>
</dbReference>
<dbReference type="Proteomes" id="UP001238496">
    <property type="component" value="Unassembled WGS sequence"/>
</dbReference>
<feature type="chain" id="PRO_5046745255" evidence="4">
    <location>
        <begin position="24"/>
        <end position="424"/>
    </location>
</feature>